<reference evidence="1 2" key="1">
    <citation type="submission" date="2023-03" db="EMBL/GenBank/DDBJ databases">
        <title>Bacillus Genome Sequencing.</title>
        <authorList>
            <person name="Dunlap C."/>
        </authorList>
    </citation>
    <scope>NUCLEOTIDE SEQUENCE [LARGE SCALE GENOMIC DNA]</scope>
    <source>
        <strain evidence="1 2">NRS-1717</strain>
    </source>
</reference>
<evidence type="ECO:0000313" key="1">
    <source>
        <dbReference type="EMBL" id="MED4402598.1"/>
    </source>
</evidence>
<protein>
    <submittedName>
        <fullName evidence="1">DUF3189 family protein</fullName>
    </submittedName>
</protein>
<organism evidence="1 2">
    <name type="scientific">Metabacillus fastidiosus</name>
    <dbReference type="NCBI Taxonomy" id="1458"/>
    <lineage>
        <taxon>Bacteria</taxon>
        <taxon>Bacillati</taxon>
        <taxon>Bacillota</taxon>
        <taxon>Bacilli</taxon>
        <taxon>Bacillales</taxon>
        <taxon>Bacillaceae</taxon>
        <taxon>Metabacillus</taxon>
    </lineage>
</organism>
<comment type="caution">
    <text evidence="1">The sequence shown here is derived from an EMBL/GenBank/DDBJ whole genome shotgun (WGS) entry which is preliminary data.</text>
</comment>
<proteinExistence type="predicted"/>
<name>A0ABU6P0T7_9BACI</name>
<dbReference type="EMBL" id="JARTFS010000012">
    <property type="protein sequence ID" value="MED4402598.1"/>
    <property type="molecule type" value="Genomic_DNA"/>
</dbReference>
<accession>A0ABU6P0T7</accession>
<evidence type="ECO:0000313" key="2">
    <source>
        <dbReference type="Proteomes" id="UP001342826"/>
    </source>
</evidence>
<dbReference type="InterPro" id="IPR021525">
    <property type="entry name" value="DUF3189"/>
</dbReference>
<gene>
    <name evidence="1" type="ORF">P9271_14870</name>
</gene>
<keyword evidence="2" id="KW-1185">Reference proteome</keyword>
<dbReference type="RefSeq" id="WP_328015466.1">
    <property type="nucleotide sequence ID" value="NZ_JARTFS010000012.1"/>
</dbReference>
<dbReference type="Pfam" id="PF11385">
    <property type="entry name" value="DUF3189"/>
    <property type="match status" value="1"/>
</dbReference>
<dbReference type="Proteomes" id="UP001342826">
    <property type="component" value="Unassembled WGS sequence"/>
</dbReference>
<sequence>MIYIYNCYGGTHSSALAAAYHLKKLPYDREPTKNEVLNIDIFNKLTPNDMGKLFFHGIDEDGNKVFTLGRGSSKVVVPAMQSVCELFNTAGKLEEQVIFSNTSPTVPLAMTFGGLFSRRFKINFIGVPLLVIGAKKAHPNIIKLVQNTKNMAKASIGKIEVLDNGFGK</sequence>